<comment type="caution">
    <text evidence="2">The sequence shown here is derived from an EMBL/GenBank/DDBJ whole genome shotgun (WGS) entry which is preliminary data.</text>
</comment>
<evidence type="ECO:0008006" key="4">
    <source>
        <dbReference type="Google" id="ProtNLM"/>
    </source>
</evidence>
<proteinExistence type="predicted"/>
<accession>A0A919S485</accession>
<protein>
    <recommendedName>
        <fullName evidence="4">Alpha/beta hydrolase family protein</fullName>
    </recommendedName>
</protein>
<dbReference type="EMBL" id="BOQL01000007">
    <property type="protein sequence ID" value="GIM64153.1"/>
    <property type="molecule type" value="Genomic_DNA"/>
</dbReference>
<organism evidence="2 3">
    <name type="scientific">Actinoplanes auranticolor</name>
    <dbReference type="NCBI Taxonomy" id="47988"/>
    <lineage>
        <taxon>Bacteria</taxon>
        <taxon>Bacillati</taxon>
        <taxon>Actinomycetota</taxon>
        <taxon>Actinomycetes</taxon>
        <taxon>Micromonosporales</taxon>
        <taxon>Micromonosporaceae</taxon>
        <taxon>Actinoplanes</taxon>
    </lineage>
</organism>
<sequence>MACDHGRPVSQGWATRTAEVQPGDRDAAETTQSPEQTQQYVTLYESLRGFDERAALDRLAMPRLVFAGADDNIRYGPRWDNAYVAIAGAVREHHDELGKLGWTVELPADAEHMSAMQAGRVLAVLVPWLREHWC</sequence>
<dbReference type="AlphaFoldDB" id="A0A919S485"/>
<dbReference type="InterPro" id="IPR029058">
    <property type="entry name" value="AB_hydrolase_fold"/>
</dbReference>
<evidence type="ECO:0000313" key="2">
    <source>
        <dbReference type="EMBL" id="GIM64153.1"/>
    </source>
</evidence>
<evidence type="ECO:0000256" key="1">
    <source>
        <dbReference type="SAM" id="MobiDB-lite"/>
    </source>
</evidence>
<name>A0A919S485_9ACTN</name>
<keyword evidence="3" id="KW-1185">Reference proteome</keyword>
<dbReference type="Proteomes" id="UP000681340">
    <property type="component" value="Unassembled WGS sequence"/>
</dbReference>
<feature type="region of interest" description="Disordered" evidence="1">
    <location>
        <begin position="1"/>
        <end position="38"/>
    </location>
</feature>
<dbReference type="Gene3D" id="3.40.50.1820">
    <property type="entry name" value="alpha/beta hydrolase"/>
    <property type="match status" value="1"/>
</dbReference>
<gene>
    <name evidence="2" type="ORF">Aau02nite_08660</name>
</gene>
<feature type="compositionally biased region" description="Polar residues" evidence="1">
    <location>
        <begin position="29"/>
        <end position="38"/>
    </location>
</feature>
<evidence type="ECO:0000313" key="3">
    <source>
        <dbReference type="Proteomes" id="UP000681340"/>
    </source>
</evidence>
<reference evidence="2" key="1">
    <citation type="submission" date="2021-03" db="EMBL/GenBank/DDBJ databases">
        <title>Whole genome shotgun sequence of Actinoplanes auranticolor NBRC 12245.</title>
        <authorList>
            <person name="Komaki H."/>
            <person name="Tamura T."/>
        </authorList>
    </citation>
    <scope>NUCLEOTIDE SEQUENCE</scope>
    <source>
        <strain evidence="2">NBRC 12245</strain>
    </source>
</reference>